<dbReference type="InterPro" id="IPR027417">
    <property type="entry name" value="P-loop_NTPase"/>
</dbReference>
<keyword evidence="6 7" id="KW-0175">Coiled coil</keyword>
<dbReference type="GO" id="GO:0098542">
    <property type="term" value="P:defense response to other organism"/>
    <property type="evidence" value="ECO:0007669"/>
    <property type="project" value="TreeGrafter"/>
</dbReference>
<evidence type="ECO:0000256" key="2">
    <source>
        <dbReference type="ARBA" id="ARBA00022614"/>
    </source>
</evidence>
<dbReference type="AlphaFoldDB" id="A0A8T0P504"/>
<dbReference type="Gene3D" id="1.20.5.4130">
    <property type="match status" value="1"/>
</dbReference>
<dbReference type="SUPFAM" id="SSF52540">
    <property type="entry name" value="P-loop containing nucleoside triphosphate hydrolases"/>
    <property type="match status" value="1"/>
</dbReference>
<keyword evidence="2" id="KW-0433">Leucine-rich repeat</keyword>
<dbReference type="InterPro" id="IPR041118">
    <property type="entry name" value="Rx_N"/>
</dbReference>
<evidence type="ECO:0000313" key="12">
    <source>
        <dbReference type="EMBL" id="KAG2557231.1"/>
    </source>
</evidence>
<comment type="caution">
    <text evidence="12">The sequence shown here is derived from an EMBL/GenBank/DDBJ whole genome shotgun (WGS) entry which is preliminary data.</text>
</comment>
<dbReference type="Pfam" id="PF00931">
    <property type="entry name" value="NB-ARC"/>
    <property type="match status" value="2"/>
</dbReference>
<dbReference type="InterPro" id="IPR038005">
    <property type="entry name" value="RX-like_CC"/>
</dbReference>
<feature type="coiled-coil region" evidence="7">
    <location>
        <begin position="110"/>
        <end position="137"/>
    </location>
</feature>
<evidence type="ECO:0000259" key="10">
    <source>
        <dbReference type="Pfam" id="PF23559"/>
    </source>
</evidence>
<feature type="domain" description="Disease resistance R13L4/SHOC-2-like LRR" evidence="11">
    <location>
        <begin position="738"/>
        <end position="843"/>
    </location>
</feature>
<dbReference type="Gene3D" id="3.40.50.300">
    <property type="entry name" value="P-loop containing nucleotide triphosphate hydrolases"/>
    <property type="match status" value="2"/>
</dbReference>
<sequence length="1162" mass="130607">MADLVFGITKSLVEGTLSIALSAIDEESKLRQSTQHDLVFIAGEFDMMQSFLSITTAEHVRNNVVRSWVTQVRDLAYDVEDSIEFVIHLDTKSDWWRRKIPSCMRQPLPLDEAVGIIEQLKVRVQDVNQRKERYKLISDSGGLNPVMEMTQPGITGSSFDMLAEARSTTRKQRDMDDLTNLLTRAGSDRQVISVWLSGGNLGAASKSIVREAYVNTAIMGNFSCRAWVKLDRAFNLQECDLFSGDGSRISSATGGTPEDLSAKIKEQVNNQTYLVVLELEDLSTDVWDTILKYLPDRQNGSRIVVLTQQFQVASHCMRLPYIPQFWSDYSLCVFSGDKQGPLIGRESEISQLPEYPATARMSALQVMSVCGIPGAGKSALVRNLYRSKMSQNNQYKNYIWVDVYHPFNLVDFCKSILIQFHSRFLKTGEDPVKTCHGLLKDQQCLLVIDNLQSTEEWDLICGALAIRSAVNTSSRNAIVVITNEERIALHCADRKDLVFHVKPLEAGAAIDLFKKKVEGSYISADAVETDPVLQQVIATCGGLPKVIVALADVLGQTYNWAEEARILNNNSLLNLETRPEFVSLQGLFSWLYSHLGALPKHLRQHVAYLLIFPGDCSIRRRRLVMRWGAEGYSTDCESYTADENGEELFSRLVKETMIQPPPRTTITNTRMVSFEVNAMFREYMISRPLQENIATAIELSALKGTCSPTSRRRGRHLVIEQSWDRDRIVFNNIDFSRLRSLTVFGKWEEFFIAESMKVLRVLDLEDASGVTNKDLQNMLKLLPRLKFLSLRGCSEINYLPSSVGELRQLQVLDVRYTNIVTIPASITKLKKLQYIRAGPMALPEDPSAPHAVAFKLSELCRCLQLVGVGLMSGIGELTALHTLGIINVSETGGKVILKELRDLTQLRKLGVSGVSNKNGKEFCSAILCHSRLESLSVWLNADNKACLDSMLPENTNETSIKLQSLKLYGPLEKLPRWFDRNKQLCNLKKLNLELDMLLENDIKVLGKLHELCVLRLRVKPPQDEMLHFRVETAGVEDRSYERVKVLEIASRSSLHVTFESASQAMQKVELLNVGCCTNGSPLQLDGLQHLSKLKEVRVIGSSSNDEILKTNFYGQFAGKPSKPTLKLGEAVLSNQASTGRKDQHYYSFPFYCTTRQNPIVQS</sequence>
<evidence type="ECO:0000313" key="13">
    <source>
        <dbReference type="Proteomes" id="UP000823388"/>
    </source>
</evidence>
<evidence type="ECO:0000256" key="7">
    <source>
        <dbReference type="SAM" id="Coils"/>
    </source>
</evidence>
<dbReference type="InterPro" id="IPR032675">
    <property type="entry name" value="LRR_dom_sf"/>
</dbReference>
<name>A0A8T0P504_PANVG</name>
<evidence type="ECO:0000256" key="1">
    <source>
        <dbReference type="ARBA" id="ARBA00008894"/>
    </source>
</evidence>
<evidence type="ECO:0000256" key="6">
    <source>
        <dbReference type="ARBA" id="ARBA00023054"/>
    </source>
</evidence>
<dbReference type="Proteomes" id="UP000823388">
    <property type="component" value="Chromosome 8N"/>
</dbReference>
<dbReference type="Pfam" id="PF23559">
    <property type="entry name" value="WHD_DRP"/>
    <property type="match status" value="1"/>
</dbReference>
<proteinExistence type="inferred from homology"/>
<evidence type="ECO:0000256" key="3">
    <source>
        <dbReference type="ARBA" id="ARBA00022737"/>
    </source>
</evidence>
<dbReference type="EMBL" id="CM029052">
    <property type="protein sequence ID" value="KAG2557231.1"/>
    <property type="molecule type" value="Genomic_DNA"/>
</dbReference>
<dbReference type="SUPFAM" id="SSF52047">
    <property type="entry name" value="RNI-like"/>
    <property type="match status" value="1"/>
</dbReference>
<dbReference type="InterPro" id="IPR058922">
    <property type="entry name" value="WHD_DRP"/>
</dbReference>
<comment type="similarity">
    <text evidence="1">Belongs to the disease resistance NB-LRR family.</text>
</comment>
<feature type="domain" description="Disease resistance N-terminal" evidence="9">
    <location>
        <begin position="16"/>
        <end position="97"/>
    </location>
</feature>
<dbReference type="InterPro" id="IPR055414">
    <property type="entry name" value="LRR_R13L4/SHOC2-like"/>
</dbReference>
<feature type="domain" description="NB-ARC" evidence="8">
    <location>
        <begin position="173"/>
        <end position="317"/>
    </location>
</feature>
<feature type="domain" description="Disease resistance protein winged helix" evidence="10">
    <location>
        <begin position="611"/>
        <end position="675"/>
    </location>
</feature>
<dbReference type="PANTHER" id="PTHR23155">
    <property type="entry name" value="DISEASE RESISTANCE PROTEIN RP"/>
    <property type="match status" value="1"/>
</dbReference>
<dbReference type="InterPro" id="IPR044974">
    <property type="entry name" value="Disease_R_plants"/>
</dbReference>
<feature type="domain" description="Disease resistance R13L4/SHOC-2-like LRR" evidence="11">
    <location>
        <begin position="854"/>
        <end position="1102"/>
    </location>
</feature>
<dbReference type="GO" id="GO:0043531">
    <property type="term" value="F:ADP binding"/>
    <property type="evidence" value="ECO:0007669"/>
    <property type="project" value="InterPro"/>
</dbReference>
<feature type="domain" description="NB-ARC" evidence="8">
    <location>
        <begin position="361"/>
        <end position="517"/>
    </location>
</feature>
<dbReference type="EMBL" id="CM029052">
    <property type="protein sequence ID" value="KAG2557232.1"/>
    <property type="molecule type" value="Genomic_DNA"/>
</dbReference>
<keyword evidence="3" id="KW-0677">Repeat</keyword>
<dbReference type="Pfam" id="PF18052">
    <property type="entry name" value="Rx_N"/>
    <property type="match status" value="1"/>
</dbReference>
<keyword evidence="13" id="KW-1185">Reference proteome</keyword>
<dbReference type="InterPro" id="IPR002182">
    <property type="entry name" value="NB-ARC"/>
</dbReference>
<evidence type="ECO:0000256" key="4">
    <source>
        <dbReference type="ARBA" id="ARBA00022741"/>
    </source>
</evidence>
<gene>
    <name evidence="12" type="ORF">PVAP13_8NG243503</name>
</gene>
<protein>
    <submittedName>
        <fullName evidence="12">Uncharacterized protein</fullName>
    </submittedName>
</protein>
<evidence type="ECO:0000259" key="9">
    <source>
        <dbReference type="Pfam" id="PF18052"/>
    </source>
</evidence>
<dbReference type="PRINTS" id="PR00364">
    <property type="entry name" value="DISEASERSIST"/>
</dbReference>
<evidence type="ECO:0000259" key="8">
    <source>
        <dbReference type="Pfam" id="PF00931"/>
    </source>
</evidence>
<dbReference type="Pfam" id="PF23598">
    <property type="entry name" value="LRR_14"/>
    <property type="match status" value="2"/>
</dbReference>
<organism evidence="12 13">
    <name type="scientific">Panicum virgatum</name>
    <name type="common">Blackwell switchgrass</name>
    <dbReference type="NCBI Taxonomy" id="38727"/>
    <lineage>
        <taxon>Eukaryota</taxon>
        <taxon>Viridiplantae</taxon>
        <taxon>Streptophyta</taxon>
        <taxon>Embryophyta</taxon>
        <taxon>Tracheophyta</taxon>
        <taxon>Spermatophyta</taxon>
        <taxon>Magnoliopsida</taxon>
        <taxon>Liliopsida</taxon>
        <taxon>Poales</taxon>
        <taxon>Poaceae</taxon>
        <taxon>PACMAD clade</taxon>
        <taxon>Panicoideae</taxon>
        <taxon>Panicodae</taxon>
        <taxon>Paniceae</taxon>
        <taxon>Panicinae</taxon>
        <taxon>Panicum</taxon>
        <taxon>Panicum sect. Hiantes</taxon>
    </lineage>
</organism>
<evidence type="ECO:0000259" key="11">
    <source>
        <dbReference type="Pfam" id="PF23598"/>
    </source>
</evidence>
<dbReference type="InterPro" id="IPR036388">
    <property type="entry name" value="WH-like_DNA-bd_sf"/>
</dbReference>
<dbReference type="PANTHER" id="PTHR23155:SF1135">
    <property type="entry name" value="OS08G0246300 PROTEIN"/>
    <property type="match status" value="1"/>
</dbReference>
<dbReference type="CDD" id="cd14798">
    <property type="entry name" value="RX-CC_like"/>
    <property type="match status" value="1"/>
</dbReference>
<keyword evidence="5" id="KW-0611">Plant defense</keyword>
<accession>A0A8T0P504</accession>
<dbReference type="OrthoDB" id="693153at2759"/>
<dbReference type="Gene3D" id="3.80.10.10">
    <property type="entry name" value="Ribonuclease Inhibitor"/>
    <property type="match status" value="1"/>
</dbReference>
<keyword evidence="4" id="KW-0547">Nucleotide-binding</keyword>
<dbReference type="Gene3D" id="1.10.10.10">
    <property type="entry name" value="Winged helix-like DNA-binding domain superfamily/Winged helix DNA-binding domain"/>
    <property type="match status" value="1"/>
</dbReference>
<reference evidence="12" key="1">
    <citation type="submission" date="2020-05" db="EMBL/GenBank/DDBJ databases">
        <title>WGS assembly of Panicum virgatum.</title>
        <authorList>
            <person name="Lovell J.T."/>
            <person name="Jenkins J."/>
            <person name="Shu S."/>
            <person name="Juenger T.E."/>
            <person name="Schmutz J."/>
        </authorList>
    </citation>
    <scope>NUCLEOTIDE SEQUENCE</scope>
    <source>
        <strain evidence="12">AP13</strain>
    </source>
</reference>
<evidence type="ECO:0000256" key="5">
    <source>
        <dbReference type="ARBA" id="ARBA00022821"/>
    </source>
</evidence>